<organism evidence="1 2">
    <name type="scientific">Enhygromyxa salina</name>
    <dbReference type="NCBI Taxonomy" id="215803"/>
    <lineage>
        <taxon>Bacteria</taxon>
        <taxon>Pseudomonadati</taxon>
        <taxon>Myxococcota</taxon>
        <taxon>Polyangia</taxon>
        <taxon>Nannocystales</taxon>
        <taxon>Nannocystaceae</taxon>
        <taxon>Enhygromyxa</taxon>
    </lineage>
</organism>
<dbReference type="OrthoDB" id="5497744at2"/>
<accession>A0A2S9XPV7</accession>
<sequence>MLLTQKTLPKTLYWSAPLDLDSDFTPEDPLAFDYLGQQVGLWLFEGFTTRTSRAQNYAVVIYGLHLAELACQRYDIPSDDVSRTKLFERWERFWALATLESHGRSLGRGHADGMRGIRGATRAWFDGARPLRLDYSLISRQSELGSLGAYLSSLRTYKLVVPGTLRPSLAARTIIDAFWDEPDQNQAVGQYQEYALRALDPKRLTIERKHGRISLAKVGKMSRLSSLTERGRKAQQDRLWQALFLNARDGTTLSLAHQLIAARRDGVDASAELLEGMLEGRWGPLDPPLRDLVQTAIAFGRFAQLVLDRFASAYAFINDHNWVADFAATASAAFPAAQMDELRAACREVLDAPASARFRRLVFHGPPMMQLVVELSVADSSTALDRLLAFHRAVQQSRRGGGSWIRRQDDKLILQATNYTGYRTRAQFPEFKLGVVQRLLHDLGRLS</sequence>
<protein>
    <submittedName>
        <fullName evidence="1">Uncharacterized protein</fullName>
    </submittedName>
</protein>
<reference evidence="1 2" key="1">
    <citation type="submission" date="2018-03" db="EMBL/GenBank/DDBJ databases">
        <title>Draft Genome Sequences of the Obligatory Marine Myxobacteria Enhygromyxa salina SWB007.</title>
        <authorList>
            <person name="Poehlein A."/>
            <person name="Moghaddam J.A."/>
            <person name="Harms H."/>
            <person name="Alanjari M."/>
            <person name="Koenig G.M."/>
            <person name="Daniel R."/>
            <person name="Schaeberle T.F."/>
        </authorList>
    </citation>
    <scope>NUCLEOTIDE SEQUENCE [LARGE SCALE GENOMIC DNA]</scope>
    <source>
        <strain evidence="1 2">SWB007</strain>
    </source>
</reference>
<evidence type="ECO:0000313" key="1">
    <source>
        <dbReference type="EMBL" id="PRP94898.1"/>
    </source>
</evidence>
<gene>
    <name evidence="1" type="ORF">ENSA7_77210</name>
</gene>
<dbReference type="AlphaFoldDB" id="A0A2S9XPV7"/>
<dbReference type="EMBL" id="PVNL01000139">
    <property type="protein sequence ID" value="PRP94898.1"/>
    <property type="molecule type" value="Genomic_DNA"/>
</dbReference>
<dbReference type="Proteomes" id="UP000238823">
    <property type="component" value="Unassembled WGS sequence"/>
</dbReference>
<name>A0A2S9XPV7_9BACT</name>
<comment type="caution">
    <text evidence="1">The sequence shown here is derived from an EMBL/GenBank/DDBJ whole genome shotgun (WGS) entry which is preliminary data.</text>
</comment>
<proteinExistence type="predicted"/>
<evidence type="ECO:0000313" key="2">
    <source>
        <dbReference type="Proteomes" id="UP000238823"/>
    </source>
</evidence>